<keyword evidence="2" id="KW-0812">Transmembrane</keyword>
<feature type="transmembrane region" description="Helical" evidence="2">
    <location>
        <begin position="262"/>
        <end position="283"/>
    </location>
</feature>
<evidence type="ECO:0000313" key="3">
    <source>
        <dbReference type="EMBL" id="XAN08042.1"/>
    </source>
</evidence>
<dbReference type="InterPro" id="IPR049713">
    <property type="entry name" value="Pr6Pr-like"/>
</dbReference>
<feature type="transmembrane region" description="Helical" evidence="2">
    <location>
        <begin position="207"/>
        <end position="223"/>
    </location>
</feature>
<feature type="transmembrane region" description="Helical" evidence="2">
    <location>
        <begin position="142"/>
        <end position="162"/>
    </location>
</feature>
<keyword evidence="2" id="KW-0472">Membrane</keyword>
<feature type="transmembrane region" description="Helical" evidence="2">
    <location>
        <begin position="295"/>
        <end position="315"/>
    </location>
</feature>
<keyword evidence="1" id="KW-0175">Coiled coil</keyword>
<feature type="transmembrane region" description="Helical" evidence="2">
    <location>
        <begin position="65"/>
        <end position="82"/>
    </location>
</feature>
<dbReference type="RefSeq" id="WP_425309498.1">
    <property type="nucleotide sequence ID" value="NZ_CP154795.1"/>
</dbReference>
<evidence type="ECO:0000256" key="2">
    <source>
        <dbReference type="SAM" id="Phobius"/>
    </source>
</evidence>
<evidence type="ECO:0000313" key="4">
    <source>
        <dbReference type="Proteomes" id="UP001442841"/>
    </source>
</evidence>
<evidence type="ECO:0000256" key="1">
    <source>
        <dbReference type="SAM" id="Coils"/>
    </source>
</evidence>
<feature type="coiled-coil region" evidence="1">
    <location>
        <begin position="3"/>
        <end position="30"/>
    </location>
</feature>
<accession>A0ABZ3FT97</accession>
<dbReference type="Proteomes" id="UP001442841">
    <property type="component" value="Chromosome"/>
</dbReference>
<feature type="transmembrane region" description="Helical" evidence="2">
    <location>
        <begin position="235"/>
        <end position="255"/>
    </location>
</feature>
<feature type="transmembrane region" description="Helical" evidence="2">
    <location>
        <begin position="365"/>
        <end position="390"/>
    </location>
</feature>
<keyword evidence="2" id="KW-1133">Transmembrane helix</keyword>
<sequence>MEDAEAAEAAEELEQERTEALAALLSAEDTGIQNAGQISMAVIGIIAAYLPVSLFAVYQGYGKEILAYLPLPVVLLMFFHMVQTAAVARRTRSAAIVEHELIRVAGLEGHYSRGSLGTPARNPIVNPDFIAREKGDRWISRLSAAVLPAVGLYATGIAYTWFLCSEAARQNPDYPVRMWAVIVPVLLNLVMWSVFLDSAMSYFIPRYKINIWVPIAGLSGIWFQANFPTLNTEPYLYFSLHSAALLTLAALLRPWHLRWHDVIARAGIAGILVSALGFWLMIFPIDRFRSPEAMVWANVSMHLVLPIVVLIAIWYRHSPLTPMRWRDVLLTLVFPVAYGLMVLITHTGFGVPVPYSFLDPAQSSWGVAILTCTLTVMVFLVTASAERFVLAFRKLTENRRQLPET</sequence>
<feature type="transmembrane region" description="Helical" evidence="2">
    <location>
        <begin position="327"/>
        <end position="345"/>
    </location>
</feature>
<dbReference type="EMBL" id="CP154795">
    <property type="protein sequence ID" value="XAN08042.1"/>
    <property type="molecule type" value="Genomic_DNA"/>
</dbReference>
<keyword evidence="4" id="KW-1185">Reference proteome</keyword>
<dbReference type="NCBIfam" id="NF038065">
    <property type="entry name" value="Pr6Pr"/>
    <property type="match status" value="1"/>
</dbReference>
<name>A0ABZ3FT97_9ACTN</name>
<reference evidence="3 4" key="1">
    <citation type="submission" date="2024-04" db="EMBL/GenBank/DDBJ databases">
        <title>Isolation of an actinomycete strain from pig manure.</title>
        <authorList>
            <person name="Gong T."/>
            <person name="Yu Z."/>
            <person name="An M."/>
            <person name="Wei C."/>
            <person name="Yang W."/>
            <person name="Liu L."/>
        </authorList>
    </citation>
    <scope>NUCLEOTIDE SEQUENCE [LARGE SCALE GENOMIC DNA]</scope>
    <source>
        <strain evidence="3 4">ZF39</strain>
    </source>
</reference>
<proteinExistence type="predicted"/>
<feature type="transmembrane region" description="Helical" evidence="2">
    <location>
        <begin position="174"/>
        <end position="195"/>
    </location>
</feature>
<gene>
    <name evidence="3" type="ORF">AADG42_12265</name>
</gene>
<organism evidence="3 4">
    <name type="scientific">Ammonicoccus fulvus</name>
    <dbReference type="NCBI Taxonomy" id="3138240"/>
    <lineage>
        <taxon>Bacteria</taxon>
        <taxon>Bacillati</taxon>
        <taxon>Actinomycetota</taxon>
        <taxon>Actinomycetes</taxon>
        <taxon>Propionibacteriales</taxon>
        <taxon>Propionibacteriaceae</taxon>
        <taxon>Ammonicoccus</taxon>
    </lineage>
</organism>
<protein>
    <submittedName>
        <fullName evidence="3">Pr6Pr family membrane protein</fullName>
    </submittedName>
</protein>
<feature type="transmembrane region" description="Helical" evidence="2">
    <location>
        <begin position="38"/>
        <end position="59"/>
    </location>
</feature>